<keyword evidence="3" id="KW-1185">Reference proteome</keyword>
<organism evidence="2 3">
    <name type="scientific">Virgisporangium aurantiacum</name>
    <dbReference type="NCBI Taxonomy" id="175570"/>
    <lineage>
        <taxon>Bacteria</taxon>
        <taxon>Bacillati</taxon>
        <taxon>Actinomycetota</taxon>
        <taxon>Actinomycetes</taxon>
        <taxon>Micromonosporales</taxon>
        <taxon>Micromonosporaceae</taxon>
        <taxon>Virgisporangium</taxon>
    </lineage>
</organism>
<sequence length="78" mass="8606">MASAPAGAAQRIGVVDEQAGSDAEQPDVLAHPEYLRHYNTVRPHRALTCDRPLRSVPSLPWDVQPQRQRWNASMCSAA</sequence>
<comment type="caution">
    <text evidence="2">The sequence shown here is derived from an EMBL/GenBank/DDBJ whole genome shotgun (WGS) entry which is preliminary data.</text>
</comment>
<dbReference type="EMBL" id="BOPG01000091">
    <property type="protein sequence ID" value="GIJ63295.1"/>
    <property type="molecule type" value="Genomic_DNA"/>
</dbReference>
<name>A0A8J4E5Q4_9ACTN</name>
<evidence type="ECO:0000313" key="2">
    <source>
        <dbReference type="EMBL" id="GIJ63295.1"/>
    </source>
</evidence>
<feature type="region of interest" description="Disordered" evidence="1">
    <location>
        <begin position="1"/>
        <end position="30"/>
    </location>
</feature>
<reference evidence="2" key="1">
    <citation type="submission" date="2021-01" db="EMBL/GenBank/DDBJ databases">
        <title>Whole genome shotgun sequence of Virgisporangium aurantiacum NBRC 16421.</title>
        <authorList>
            <person name="Komaki H."/>
            <person name="Tamura T."/>
        </authorList>
    </citation>
    <scope>NUCLEOTIDE SEQUENCE</scope>
    <source>
        <strain evidence="2">NBRC 16421</strain>
    </source>
</reference>
<evidence type="ECO:0000313" key="3">
    <source>
        <dbReference type="Proteomes" id="UP000612585"/>
    </source>
</evidence>
<proteinExistence type="predicted"/>
<protein>
    <submittedName>
        <fullName evidence="2">Uncharacterized protein</fullName>
    </submittedName>
</protein>
<accession>A0A8J4E5Q4</accession>
<dbReference type="AlphaFoldDB" id="A0A8J4E5Q4"/>
<evidence type="ECO:0000256" key="1">
    <source>
        <dbReference type="SAM" id="MobiDB-lite"/>
    </source>
</evidence>
<gene>
    <name evidence="2" type="ORF">Vau01_108110</name>
</gene>
<dbReference type="Proteomes" id="UP000612585">
    <property type="component" value="Unassembled WGS sequence"/>
</dbReference>